<dbReference type="UniPathway" id="UPA00781"/>
<proteinExistence type="evidence at transcript level"/>
<comment type="subcellular location">
    <subcellularLocation>
        <location evidence="1 12">Peroxisome</location>
    </subcellularLocation>
</comment>
<comment type="function">
    <text evidence="12">Catalyzes the exchange of an acyl for a long-chain alkyl group and the formation of the ether bond in the biosynthesis of ether phospholipids.</text>
</comment>
<feature type="binding site" evidence="10">
    <location>
        <begin position="265"/>
        <end position="268"/>
    </location>
    <ligand>
        <name>FAD</name>
        <dbReference type="ChEBI" id="CHEBI:57692"/>
    </ligand>
</feature>
<dbReference type="Pfam" id="PF01565">
    <property type="entry name" value="FAD_binding_4"/>
    <property type="match status" value="1"/>
</dbReference>
<evidence type="ECO:0000256" key="2">
    <source>
        <dbReference type="ARBA" id="ARBA00004670"/>
    </source>
</evidence>
<dbReference type="InterPro" id="IPR016169">
    <property type="entry name" value="FAD-bd_PCMH_sub2"/>
</dbReference>
<dbReference type="GO" id="GO:0005777">
    <property type="term" value="C:peroxisome"/>
    <property type="evidence" value="ECO:0007669"/>
    <property type="project" value="UniProtKB-SubCell"/>
</dbReference>
<evidence type="ECO:0000256" key="7">
    <source>
        <dbReference type="ARBA" id="ARBA00023140"/>
    </source>
</evidence>
<sequence length="613" mass="68293">MENTSKTQKEQDLDFLHMNHCMPKQREELLKWNGWGWNDSRFVVHKDPKTGQFTISFSGDRYKIGGGIELPYFVSWVTDALGVKLNSRVPARPPPLDNEYPPPLHNPELVARLDRLGIEVSTSGSDRLFRAHGHTLAEVYRLRNFSASTAFPRIPDLVAWPRSHKDVECILECVEQCGAAVMVFGGGTSVTGALLVPEFELRTVLVIDTSQMSSVLHLDVENMTVETQCGITGLKLEQALERLGFTTGHQPDSYEFSSVGGWVATRASGMKKNVYGNIEELLVAVRMLSPRGIVDKLSNRAPRISAGPDLNHVVMGSEGTLGVITEVTLKIRPLPPRRVYGSVVFPDITRGIAWLRAVAAARCQPASLRLMDNQQFKFGHALKSTSSLFGLLSDGIKKAYLTRIKGFDLNTMCVATLLFEGSVEDVSSQERKVYQLAGEHGGLQAGEANGEQGYMLTFVIAYIRDLGMDYDIVAESFETSMPWDCVDTLIRRVKERINTECDSHKIQHRFVTCRVTQTYDAGACVYFYFAFNYTGVTDDPVHIYEQIENGARDEILECGGSISHHHGVGKIRRQFLDRTLSQCSLGLLRAIKQHLDPNNTMACDNLLSCQPKL</sequence>
<evidence type="ECO:0000256" key="12">
    <source>
        <dbReference type="RuleBase" id="RU363113"/>
    </source>
</evidence>
<accession>A0A2P2I1I1</accession>
<reference evidence="14" key="2">
    <citation type="journal article" date="2018" name="Biosci. Biotechnol. Biochem.">
        <title>Polysaccharide hydrolase of the hadal zone amphipods Hirondellea gigas.</title>
        <authorList>
            <person name="Kobayashi H."/>
            <person name="Nagahama T."/>
            <person name="Arai W."/>
            <person name="Sasagawa Y."/>
            <person name="Umeda M."/>
            <person name="Hayashi T."/>
            <person name="Nikaido I."/>
            <person name="Watanabe H."/>
            <person name="Oguri K."/>
            <person name="Kitazato H."/>
            <person name="Fujioka K."/>
            <person name="Kido Y."/>
            <person name="Takami H."/>
        </authorList>
    </citation>
    <scope>NUCLEOTIDE SEQUENCE</scope>
    <source>
        <tissue evidence="14">Whole body</tissue>
    </source>
</reference>
<feature type="domain" description="FAD-binding PCMH-type" evidence="13">
    <location>
        <begin position="151"/>
        <end position="334"/>
    </location>
</feature>
<dbReference type="Gene3D" id="3.30.43.10">
    <property type="entry name" value="Uridine Diphospho-n-acetylenolpyruvylglucosamine Reductase, domain 2"/>
    <property type="match status" value="1"/>
</dbReference>
<comment type="cofactor">
    <cofactor evidence="10 12">
        <name>FAD</name>
        <dbReference type="ChEBI" id="CHEBI:57692"/>
    </cofactor>
</comment>
<dbReference type="Gene3D" id="1.10.45.10">
    <property type="entry name" value="Vanillyl-alcohol Oxidase, Chain A, domain 4"/>
    <property type="match status" value="1"/>
</dbReference>
<comment type="pathway">
    <text evidence="2 12">Glycerolipid metabolism; ether lipid biosynthesis.</text>
</comment>
<dbReference type="InterPro" id="IPR004113">
    <property type="entry name" value="FAD-bd_oxidored_4_C"/>
</dbReference>
<evidence type="ECO:0000256" key="6">
    <source>
        <dbReference type="ARBA" id="ARBA00022827"/>
    </source>
</evidence>
<evidence type="ECO:0000259" key="13">
    <source>
        <dbReference type="PROSITE" id="PS51387"/>
    </source>
</evidence>
<dbReference type="PANTHER" id="PTHR46568:SF1">
    <property type="entry name" value="ALKYLDIHYDROXYACETONEPHOSPHATE SYNTHASE, PEROXISOMAL"/>
    <property type="match status" value="1"/>
</dbReference>
<dbReference type="EMBL" id="IACT01002428">
    <property type="protein sequence ID" value="LAC21708.1"/>
    <property type="molecule type" value="mRNA"/>
</dbReference>
<dbReference type="InterPro" id="IPR016164">
    <property type="entry name" value="FAD-linked_Oxase-like_C"/>
</dbReference>
<dbReference type="Gene3D" id="3.30.300.330">
    <property type="match status" value="1"/>
</dbReference>
<dbReference type="InterPro" id="IPR006094">
    <property type="entry name" value="Oxid_FAD_bind_N"/>
</dbReference>
<evidence type="ECO:0000313" key="15">
    <source>
        <dbReference type="EMBL" id="LAC21708.1"/>
    </source>
</evidence>
<comment type="similarity">
    <text evidence="3 12">Belongs to the FAD-binding oxidoreductase/transferase type 4 family.</text>
</comment>
<dbReference type="GO" id="GO:0008609">
    <property type="term" value="F:alkylglycerone-phosphate synthase activity"/>
    <property type="evidence" value="ECO:0007669"/>
    <property type="project" value="UniProtKB-EC"/>
</dbReference>
<evidence type="ECO:0000256" key="5">
    <source>
        <dbReference type="ARBA" id="ARBA00022630"/>
    </source>
</evidence>
<comment type="subunit">
    <text evidence="12">Homodimer.</text>
</comment>
<dbReference type="GO" id="GO:0071949">
    <property type="term" value="F:FAD binding"/>
    <property type="evidence" value="ECO:0007669"/>
    <property type="project" value="InterPro"/>
</dbReference>
<dbReference type="InterPro" id="IPR036318">
    <property type="entry name" value="FAD-bd_PCMH-like_sf"/>
</dbReference>
<dbReference type="SUPFAM" id="SSF56176">
    <property type="entry name" value="FAD-binding/transporter-associated domain-like"/>
    <property type="match status" value="1"/>
</dbReference>
<keyword evidence="12" id="KW-0443">Lipid metabolism</keyword>
<feature type="site" description="Important for enzyme activity" evidence="11">
    <location>
        <position position="369"/>
    </location>
</feature>
<evidence type="ECO:0000256" key="1">
    <source>
        <dbReference type="ARBA" id="ARBA00004275"/>
    </source>
</evidence>
<name>A0A2P2I1I1_9CRUS</name>
<dbReference type="EMBL" id="IACF01002226">
    <property type="protein sequence ID" value="LAB67888.1"/>
    <property type="molecule type" value="mRNA"/>
</dbReference>
<dbReference type="InterPro" id="IPR016171">
    <property type="entry name" value="Vanillyl_alc_oxidase_C-sub2"/>
</dbReference>
<dbReference type="GO" id="GO:0008611">
    <property type="term" value="P:ether lipid biosynthetic process"/>
    <property type="evidence" value="ECO:0007669"/>
    <property type="project" value="UniProtKB-UniPathway"/>
</dbReference>
<dbReference type="SUPFAM" id="SSF55103">
    <property type="entry name" value="FAD-linked oxidases, C-terminal domain"/>
    <property type="match status" value="1"/>
</dbReference>
<keyword evidence="12" id="KW-0808">Transferase</keyword>
<keyword evidence="6 10" id="KW-0274">FAD</keyword>
<evidence type="ECO:0000256" key="3">
    <source>
        <dbReference type="ARBA" id="ARBA00008000"/>
    </source>
</evidence>
<evidence type="ECO:0000256" key="11">
    <source>
        <dbReference type="PIRSR" id="PIRSR625650-4"/>
    </source>
</evidence>
<dbReference type="AlphaFoldDB" id="A0A2P2I1I1"/>
<reference evidence="15" key="1">
    <citation type="submission" date="2017-11" db="EMBL/GenBank/DDBJ databases">
        <title>The sensing device of the deep-sea amphipod.</title>
        <authorList>
            <person name="Kobayashi H."/>
            <person name="Nagahama T."/>
            <person name="Arai W."/>
            <person name="Sasagawa Y."/>
            <person name="Umeda M."/>
            <person name="Hayashi T."/>
            <person name="Nikaido I."/>
            <person name="Watanabe H."/>
            <person name="Oguri K."/>
            <person name="Kitazato H."/>
            <person name="Fujioka K."/>
            <person name="Kido Y."/>
            <person name="Takami H."/>
        </authorList>
    </citation>
    <scope>NUCLEOTIDE SEQUENCE</scope>
    <source>
        <tissue evidence="15">Whole body</tissue>
    </source>
</reference>
<dbReference type="Pfam" id="PF02913">
    <property type="entry name" value="FAD-oxidase_C"/>
    <property type="match status" value="1"/>
</dbReference>
<dbReference type="InterPro" id="IPR016166">
    <property type="entry name" value="FAD-bd_PCMH"/>
</dbReference>
<organism evidence="14">
    <name type="scientific">Hirondellea gigas</name>
    <dbReference type="NCBI Taxonomy" id="1518452"/>
    <lineage>
        <taxon>Eukaryota</taxon>
        <taxon>Metazoa</taxon>
        <taxon>Ecdysozoa</taxon>
        <taxon>Arthropoda</taxon>
        <taxon>Crustacea</taxon>
        <taxon>Multicrustacea</taxon>
        <taxon>Malacostraca</taxon>
        <taxon>Eumalacostraca</taxon>
        <taxon>Peracarida</taxon>
        <taxon>Amphipoda</taxon>
        <taxon>Amphilochidea</taxon>
        <taxon>Lysianassida</taxon>
        <taxon>Lysianassidira</taxon>
        <taxon>Lysianassoidea</taxon>
        <taxon>Lysianassidae</taxon>
        <taxon>Hirondellea</taxon>
    </lineage>
</organism>
<dbReference type="Gene3D" id="3.30.70.3450">
    <property type="match status" value="1"/>
</dbReference>
<dbReference type="InterPro" id="IPR025650">
    <property type="entry name" value="Alkyl-DHAP_Synthase"/>
</dbReference>
<feature type="binding site" evidence="10">
    <location>
        <begin position="318"/>
        <end position="324"/>
    </location>
    <ligand>
        <name>FAD</name>
        <dbReference type="ChEBI" id="CHEBI:57692"/>
    </ligand>
</feature>
<keyword evidence="7 12" id="KW-0576">Peroxisome</keyword>
<dbReference type="Gene3D" id="3.30.160.650">
    <property type="match status" value="1"/>
</dbReference>
<dbReference type="PANTHER" id="PTHR46568">
    <property type="entry name" value="ALKYLDIHYDROXYACETONEPHOSPHATE SYNTHASE, PEROXISOMAL"/>
    <property type="match status" value="1"/>
</dbReference>
<dbReference type="InterPro" id="IPR016167">
    <property type="entry name" value="FAD-bd_PCMH_sub1"/>
</dbReference>
<keyword evidence="5 12" id="KW-0285">Flavoprotein</keyword>
<feature type="binding site" evidence="9">
    <location>
        <position position="464"/>
    </location>
    <ligand>
        <name>substrate</name>
    </ligand>
</feature>
<dbReference type="PROSITE" id="PS51387">
    <property type="entry name" value="FAD_PCMH"/>
    <property type="match status" value="1"/>
</dbReference>
<evidence type="ECO:0000256" key="9">
    <source>
        <dbReference type="PIRSR" id="PIRSR625650-2"/>
    </source>
</evidence>
<dbReference type="Gene3D" id="3.30.465.10">
    <property type="match status" value="1"/>
</dbReference>
<feature type="active site" description="Proton donor/acceptor" evidence="8">
    <location>
        <position position="526"/>
    </location>
</feature>
<evidence type="ECO:0000256" key="8">
    <source>
        <dbReference type="PIRSR" id="PIRSR625650-1"/>
    </source>
</evidence>
<evidence type="ECO:0000313" key="14">
    <source>
        <dbReference type="EMBL" id="LAB67888.1"/>
    </source>
</evidence>
<dbReference type="EC" id="2.5.1.26" evidence="4 12"/>
<evidence type="ECO:0000256" key="4">
    <source>
        <dbReference type="ARBA" id="ARBA00012385"/>
    </source>
</evidence>
<comment type="catalytic activity">
    <reaction evidence="12">
        <text>a long chain fatty alcohol + a 1-acylglycerone 3-phosphate = a 1-O-alkylglycerone 3-phosphate + a long-chain fatty acid + H(+)</text>
        <dbReference type="Rhea" id="RHEA:36171"/>
        <dbReference type="ChEBI" id="CHEBI:15378"/>
        <dbReference type="ChEBI" id="CHEBI:17135"/>
        <dbReference type="ChEBI" id="CHEBI:57534"/>
        <dbReference type="ChEBI" id="CHEBI:57560"/>
        <dbReference type="ChEBI" id="CHEBI:73315"/>
        <dbReference type="EC" id="2.5.1.26"/>
    </reaction>
</comment>
<evidence type="ECO:0000256" key="10">
    <source>
        <dbReference type="PIRSR" id="PIRSR625650-3"/>
    </source>
</evidence>
<protein>
    <recommendedName>
        <fullName evidence="4 12">Alkylglycerone-phosphate synthase</fullName>
        <shortName evidence="12">Alkyl-DHAP synthase</shortName>
        <ecNumber evidence="4 12">2.5.1.26</ecNumber>
    </recommendedName>
</protein>
<keyword evidence="12" id="KW-0444">Lipid biosynthesis</keyword>